<dbReference type="PROSITE" id="PS51257">
    <property type="entry name" value="PROKAR_LIPOPROTEIN"/>
    <property type="match status" value="1"/>
</dbReference>
<dbReference type="InterPro" id="IPR007293">
    <property type="entry name" value="FlgP"/>
</dbReference>
<proteinExistence type="predicted"/>
<evidence type="ECO:0000313" key="2">
    <source>
        <dbReference type="Proteomes" id="UP000004374"/>
    </source>
</evidence>
<evidence type="ECO:0000313" key="1">
    <source>
        <dbReference type="EMBL" id="GAB58477.1"/>
    </source>
</evidence>
<dbReference type="AlphaFoldDB" id="I1DWP9"/>
<keyword evidence="2" id="KW-1185">Reference proteome</keyword>
<organism evidence="1 2">
    <name type="scientific">Rheinheimera nanhaiensis E407-8</name>
    <dbReference type="NCBI Taxonomy" id="562729"/>
    <lineage>
        <taxon>Bacteria</taxon>
        <taxon>Pseudomonadati</taxon>
        <taxon>Pseudomonadota</taxon>
        <taxon>Gammaproteobacteria</taxon>
        <taxon>Chromatiales</taxon>
        <taxon>Chromatiaceae</taxon>
        <taxon>Rheinheimera</taxon>
    </lineage>
</organism>
<dbReference type="EMBL" id="BAFK01000006">
    <property type="protein sequence ID" value="GAB58477.1"/>
    <property type="molecule type" value="Genomic_DNA"/>
</dbReference>
<gene>
    <name evidence="1" type="ORF">RNAN_1449</name>
</gene>
<dbReference type="RefSeq" id="WP_008220180.1">
    <property type="nucleotide sequence ID" value="NZ_BAFK01000006.1"/>
</dbReference>
<evidence type="ECO:0008006" key="3">
    <source>
        <dbReference type="Google" id="ProtNLM"/>
    </source>
</evidence>
<name>I1DWP9_9GAMM</name>
<accession>I1DWP9</accession>
<comment type="caution">
    <text evidence="1">The sequence shown here is derived from an EMBL/GenBank/DDBJ whole genome shotgun (WGS) entry which is preliminary data.</text>
</comment>
<reference evidence="1 2" key="1">
    <citation type="journal article" date="2012" name="J. Bacteriol.">
        <title>Genome Sequence of the Protease-Producing Bacterium Rheinheimera nanhaiensis E407-8T, Isolated from Deep-Sea Sediment of the South China Sea.</title>
        <authorList>
            <person name="Zhang X.-Y."/>
            <person name="Zhang Y.-J."/>
            <person name="Qin Q.-L."/>
            <person name="Xie B.-B."/>
            <person name="Chen X.-L."/>
            <person name="Zhou B.-C."/>
            <person name="Zhang Y.-Z."/>
        </authorList>
    </citation>
    <scope>NUCLEOTIDE SEQUENCE [LARGE SCALE GENOMIC DNA]</scope>
    <source>
        <strain evidence="1 2">E407-8</strain>
    </source>
</reference>
<protein>
    <recommendedName>
        <fullName evidence="3">Flagellar protein FlgP</fullName>
    </recommendedName>
</protein>
<dbReference type="PIRSF" id="PIRSF028687">
    <property type="entry name" value="UCP028687"/>
    <property type="match status" value="1"/>
</dbReference>
<sequence length="153" mass="17439">MMPRITAWLLAGSLALTGCSTLFDREIEYEPVKPERFVKLNAVGYASISAQQGSDQQQKMLQAMKASKLDAYRELTEMVYGQKIDASEQLRDRVLSDDKLSASVKGLITGARVVKTYALDDVYVTELELDFEQVYYLYQNSQPRQTVKSVRYY</sequence>
<dbReference type="STRING" id="562729.RNAN_1449"/>
<dbReference type="Proteomes" id="UP000004374">
    <property type="component" value="Unassembled WGS sequence"/>
</dbReference>